<dbReference type="InterPro" id="IPR048254">
    <property type="entry name" value="CDP_ALCOHOL_P_TRANSF_CS"/>
</dbReference>
<reference evidence="4" key="2">
    <citation type="submission" date="2010-03" db="EMBL/GenBank/DDBJ databases">
        <authorList>
            <person name="Pajon A."/>
        </authorList>
    </citation>
    <scope>NUCLEOTIDE SEQUENCE</scope>
    <source>
        <strain evidence="4">Type strain: 18P13</strain>
    </source>
</reference>
<evidence type="ECO:0000256" key="3">
    <source>
        <dbReference type="SAM" id="Phobius"/>
    </source>
</evidence>
<organism evidence="4 5">
    <name type="scientific">Ruminococcus champanellensis (strain DSM 18848 / JCM 17042 / KCTC 15320 / 18P13)</name>
    <dbReference type="NCBI Taxonomy" id="213810"/>
    <lineage>
        <taxon>Bacteria</taxon>
        <taxon>Bacillati</taxon>
        <taxon>Bacillota</taxon>
        <taxon>Clostridia</taxon>
        <taxon>Eubacteriales</taxon>
        <taxon>Oscillospiraceae</taxon>
        <taxon>Ruminococcus</taxon>
    </lineage>
</organism>
<keyword evidence="1 2" id="KW-0808">Transferase</keyword>
<dbReference type="BioCyc" id="RCHA213810:RUM_RS05490-MONOMER"/>
<dbReference type="InterPro" id="IPR043130">
    <property type="entry name" value="CDP-OH_PTrfase_TM_dom"/>
</dbReference>
<dbReference type="PROSITE" id="PS00379">
    <property type="entry name" value="CDP_ALCOHOL_P_TRANSF"/>
    <property type="match status" value="1"/>
</dbReference>
<proteinExistence type="inferred from homology"/>
<dbReference type="Proteomes" id="UP000007054">
    <property type="component" value="Chromosome"/>
</dbReference>
<dbReference type="AlphaFoldDB" id="D4LCE7"/>
<gene>
    <name evidence="4" type="ordered locus">RUM_11440</name>
</gene>
<accession>D4LCE7</accession>
<evidence type="ECO:0000256" key="1">
    <source>
        <dbReference type="ARBA" id="ARBA00022679"/>
    </source>
</evidence>
<feature type="transmembrane region" description="Helical" evidence="3">
    <location>
        <begin position="158"/>
        <end position="176"/>
    </location>
</feature>
<dbReference type="Pfam" id="PF01066">
    <property type="entry name" value="CDP-OH_P_transf"/>
    <property type="match status" value="1"/>
</dbReference>
<dbReference type="HOGENOM" id="CLU_1254590_0_0_9"/>
<feature type="transmembrane region" description="Helical" evidence="3">
    <location>
        <begin position="182"/>
        <end position="203"/>
    </location>
</feature>
<reference evidence="4" key="1">
    <citation type="submission" date="2010-03" db="EMBL/GenBank/DDBJ databases">
        <title>The genome sequence of Ruminococcus sp. 18P13.</title>
        <authorList>
            <consortium name="metaHIT consortium -- http://www.metahit.eu/"/>
            <person name="Pajon A."/>
            <person name="Turner K."/>
            <person name="Parkhill J."/>
            <person name="Bernalier A."/>
        </authorList>
    </citation>
    <scope>NUCLEOTIDE SEQUENCE [LARGE SCALE GENOMIC DNA]</scope>
    <source>
        <strain evidence="4">Type strain: 18P13</strain>
    </source>
</reference>
<sequence length="222" mass="24808">MAYQNPAKKIIPSKLETGVQQFLYKHVGKRIPSWMTPNQVTLIGALGGLFAIVCTVLTWLSSWFFLGTILGLAVHLVADDLDGYVARQRQMASRAGAYFDLITDVLLSTFLLIALGFSPYGSLEVMIFAAPVYGIVNVTAMNYILYCNEFLFPRLGPIEAHISYVLVSILSMATHGRVLFTLFGVSFRIADVIVAVGLIPMYYEMVRLQIQLFRQLKKQEKS</sequence>
<evidence type="ECO:0000313" key="5">
    <source>
        <dbReference type="Proteomes" id="UP000007054"/>
    </source>
</evidence>
<keyword evidence="3" id="KW-0472">Membrane</keyword>
<dbReference type="GeneID" id="83155889"/>
<name>D4LCE7_RUMC1</name>
<comment type="similarity">
    <text evidence="2">Belongs to the CDP-alcohol phosphatidyltransferase class-I family.</text>
</comment>
<keyword evidence="3" id="KW-0812">Transmembrane</keyword>
<dbReference type="STRING" id="213810.RUM_11440"/>
<dbReference type="GO" id="GO:0008654">
    <property type="term" value="P:phospholipid biosynthetic process"/>
    <property type="evidence" value="ECO:0007669"/>
    <property type="project" value="InterPro"/>
</dbReference>
<feature type="transmembrane region" description="Helical" evidence="3">
    <location>
        <begin position="126"/>
        <end position="146"/>
    </location>
</feature>
<feature type="transmembrane region" description="Helical" evidence="3">
    <location>
        <begin position="65"/>
        <end position="85"/>
    </location>
</feature>
<dbReference type="Gene3D" id="1.20.120.1760">
    <property type="match status" value="1"/>
</dbReference>
<protein>
    <submittedName>
        <fullName evidence="4">Phosphatidylglycerophosphate synthase</fullName>
    </submittedName>
</protein>
<dbReference type="PATRIC" id="fig|213810.4.peg.1043"/>
<dbReference type="RefSeq" id="WP_015558199.1">
    <property type="nucleotide sequence ID" value="NC_021039.1"/>
</dbReference>
<keyword evidence="3" id="KW-1133">Transmembrane helix</keyword>
<dbReference type="KEGG" id="rch:RUM_11440"/>
<dbReference type="GO" id="GO:0016780">
    <property type="term" value="F:phosphotransferase activity, for other substituted phosphate groups"/>
    <property type="evidence" value="ECO:0007669"/>
    <property type="project" value="InterPro"/>
</dbReference>
<dbReference type="GO" id="GO:0016020">
    <property type="term" value="C:membrane"/>
    <property type="evidence" value="ECO:0007669"/>
    <property type="project" value="InterPro"/>
</dbReference>
<evidence type="ECO:0000313" key="4">
    <source>
        <dbReference type="EMBL" id="CBL17292.1"/>
    </source>
</evidence>
<dbReference type="InterPro" id="IPR000462">
    <property type="entry name" value="CDP-OH_P_trans"/>
</dbReference>
<dbReference type="EMBL" id="FP929052">
    <property type="protein sequence ID" value="CBL17292.1"/>
    <property type="molecule type" value="Genomic_DNA"/>
</dbReference>
<keyword evidence="5" id="KW-1185">Reference proteome</keyword>
<evidence type="ECO:0000256" key="2">
    <source>
        <dbReference type="RuleBase" id="RU003750"/>
    </source>
</evidence>
<feature type="transmembrane region" description="Helical" evidence="3">
    <location>
        <begin position="40"/>
        <end position="59"/>
    </location>
</feature>
<feature type="transmembrane region" description="Helical" evidence="3">
    <location>
        <begin position="97"/>
        <end position="120"/>
    </location>
</feature>